<feature type="region of interest" description="Disordered" evidence="9">
    <location>
        <begin position="166"/>
        <end position="196"/>
    </location>
</feature>
<accession>A0ABR3S4A2</accession>
<evidence type="ECO:0000256" key="8">
    <source>
        <dbReference type="ARBA" id="ARBA00022833"/>
    </source>
</evidence>
<comment type="caution">
    <text evidence="11">The sequence shown here is derived from an EMBL/GenBank/DDBJ whole genome shotgun (WGS) entry which is preliminary data.</text>
</comment>
<dbReference type="InterPro" id="IPR002867">
    <property type="entry name" value="IBR_dom"/>
</dbReference>
<keyword evidence="4" id="KW-0479">Metal-binding</keyword>
<evidence type="ECO:0000256" key="6">
    <source>
        <dbReference type="ARBA" id="ARBA00022771"/>
    </source>
</evidence>
<dbReference type="SMART" id="SM00647">
    <property type="entry name" value="IBR"/>
    <property type="match status" value="1"/>
</dbReference>
<dbReference type="SUPFAM" id="SSF57850">
    <property type="entry name" value="RING/U-box"/>
    <property type="match status" value="3"/>
</dbReference>
<evidence type="ECO:0000256" key="4">
    <source>
        <dbReference type="ARBA" id="ARBA00022723"/>
    </source>
</evidence>
<feature type="compositionally biased region" description="Basic and acidic residues" evidence="9">
    <location>
        <begin position="118"/>
        <end position="129"/>
    </location>
</feature>
<keyword evidence="6" id="KW-0863">Zinc-finger</keyword>
<sequence>MDALRAELRLRQIQSVPRISQRRSERASPFELHDASDDDSLFVPERPSGFGDARLSQSREQSIPRQSSSSRTALGRKRRRSQSREKFNSITTREVPRLTESNFKRQHREHGRIVGFKSKADQEEQDRQLAERLQAEDDDILIFTQGQWMKPHLGTQARPIVLDRDSSLFRSSHTKSSVKAKAREGTEPSKSRYAPGEHHDAAIACQLAKEEAQAQEERLRQAATRTRDCSVCSDITLLIELPSLASCSHKAEVCADCYTMWIGSQLEASGWQEVKCPSTGCKVNLAYEEIKAYASKETFEKYDKFMVRQVLSADLNFWWCRAGNCLSGQIHDAEEVGNVFACVECHARFCTVHAGVYHDNETCAEYEYRTSGQKERDERKKEEKASEEAVGKLTKNCPGSNCGWPIEKNGGCSHMSCESCSSYVGKFRELTTYRPQVQTPILLEMSEEVAYV</sequence>
<proteinExistence type="predicted"/>
<feature type="compositionally biased region" description="Polar residues" evidence="9">
    <location>
        <begin position="55"/>
        <end position="72"/>
    </location>
</feature>
<keyword evidence="5" id="KW-0677">Repeat</keyword>
<evidence type="ECO:0000256" key="9">
    <source>
        <dbReference type="SAM" id="MobiDB-lite"/>
    </source>
</evidence>
<feature type="region of interest" description="Disordered" evidence="9">
    <location>
        <begin position="14"/>
        <end position="129"/>
    </location>
</feature>
<feature type="domain" description="RING-type" evidence="10">
    <location>
        <begin position="225"/>
        <end position="452"/>
    </location>
</feature>
<dbReference type="InterPro" id="IPR013083">
    <property type="entry name" value="Znf_RING/FYVE/PHD"/>
</dbReference>
<dbReference type="CDD" id="cd20335">
    <property type="entry name" value="BRcat_RBR"/>
    <property type="match status" value="1"/>
</dbReference>
<evidence type="ECO:0000259" key="10">
    <source>
        <dbReference type="PROSITE" id="PS51873"/>
    </source>
</evidence>
<feature type="compositionally biased region" description="Basic and acidic residues" evidence="9">
    <location>
        <begin position="181"/>
        <end position="196"/>
    </location>
</feature>
<dbReference type="Gene3D" id="3.30.40.10">
    <property type="entry name" value="Zinc/RING finger domain, C3HC4 (zinc finger)"/>
    <property type="match status" value="1"/>
</dbReference>
<keyword evidence="8" id="KW-0862">Zinc</keyword>
<comment type="catalytic activity">
    <reaction evidence="1">
        <text>[E2 ubiquitin-conjugating enzyme]-S-ubiquitinyl-L-cysteine + [acceptor protein]-L-lysine = [E2 ubiquitin-conjugating enzyme]-L-cysteine + [acceptor protein]-N(6)-ubiquitinyl-L-lysine.</text>
        <dbReference type="EC" id="2.3.2.31"/>
    </reaction>
</comment>
<dbReference type="Pfam" id="PF01485">
    <property type="entry name" value="IBR"/>
    <property type="match status" value="1"/>
</dbReference>
<evidence type="ECO:0000313" key="11">
    <source>
        <dbReference type="EMBL" id="KAL1611506.1"/>
    </source>
</evidence>
<feature type="compositionally biased region" description="Basic and acidic residues" evidence="9">
    <location>
        <begin position="22"/>
        <end position="35"/>
    </location>
</feature>
<evidence type="ECO:0000256" key="7">
    <source>
        <dbReference type="ARBA" id="ARBA00022786"/>
    </source>
</evidence>
<evidence type="ECO:0000256" key="5">
    <source>
        <dbReference type="ARBA" id="ARBA00022737"/>
    </source>
</evidence>
<evidence type="ECO:0000256" key="2">
    <source>
        <dbReference type="ARBA" id="ARBA00012251"/>
    </source>
</evidence>
<evidence type="ECO:0000256" key="1">
    <source>
        <dbReference type="ARBA" id="ARBA00001798"/>
    </source>
</evidence>
<reference evidence="11 12" key="1">
    <citation type="submission" date="2024-02" db="EMBL/GenBank/DDBJ databases">
        <title>De novo assembly and annotation of 12 fungi associated with fruit tree decline syndrome in Ontario, Canada.</title>
        <authorList>
            <person name="Sulman M."/>
            <person name="Ellouze W."/>
            <person name="Ilyukhin E."/>
        </authorList>
    </citation>
    <scope>NUCLEOTIDE SEQUENCE [LARGE SCALE GENOMIC DNA]</scope>
    <source>
        <strain evidence="11 12">M97-236</strain>
    </source>
</reference>
<protein>
    <recommendedName>
        <fullName evidence="2">RBR-type E3 ubiquitin transferase</fullName>
        <ecNumber evidence="2">2.3.2.31</ecNumber>
    </recommendedName>
</protein>
<keyword evidence="7" id="KW-0833">Ubl conjugation pathway</keyword>
<keyword evidence="3" id="KW-0808">Transferase</keyword>
<dbReference type="EC" id="2.3.2.31" evidence="2"/>
<dbReference type="Proteomes" id="UP001521222">
    <property type="component" value="Unassembled WGS sequence"/>
</dbReference>
<dbReference type="PANTHER" id="PTHR11685">
    <property type="entry name" value="RBR FAMILY RING FINGER AND IBR DOMAIN-CONTAINING"/>
    <property type="match status" value="1"/>
</dbReference>
<dbReference type="InterPro" id="IPR044066">
    <property type="entry name" value="TRIAD_supradom"/>
</dbReference>
<name>A0ABR3S4A2_9PLEO</name>
<evidence type="ECO:0000313" key="12">
    <source>
        <dbReference type="Proteomes" id="UP001521222"/>
    </source>
</evidence>
<gene>
    <name evidence="11" type="ORF">SLS59_000225</name>
</gene>
<evidence type="ECO:0000256" key="3">
    <source>
        <dbReference type="ARBA" id="ARBA00022679"/>
    </source>
</evidence>
<dbReference type="EMBL" id="JAKIXB020000001">
    <property type="protein sequence ID" value="KAL1611506.1"/>
    <property type="molecule type" value="Genomic_DNA"/>
</dbReference>
<organism evidence="11 12">
    <name type="scientific">Nothophoma quercina</name>
    <dbReference type="NCBI Taxonomy" id="749835"/>
    <lineage>
        <taxon>Eukaryota</taxon>
        <taxon>Fungi</taxon>
        <taxon>Dikarya</taxon>
        <taxon>Ascomycota</taxon>
        <taxon>Pezizomycotina</taxon>
        <taxon>Dothideomycetes</taxon>
        <taxon>Pleosporomycetidae</taxon>
        <taxon>Pleosporales</taxon>
        <taxon>Pleosporineae</taxon>
        <taxon>Didymellaceae</taxon>
        <taxon>Nothophoma</taxon>
    </lineage>
</organism>
<keyword evidence="12" id="KW-1185">Reference proteome</keyword>
<dbReference type="InterPro" id="IPR031127">
    <property type="entry name" value="E3_UB_ligase_RBR"/>
</dbReference>
<dbReference type="Gene3D" id="1.20.120.1750">
    <property type="match status" value="1"/>
</dbReference>
<dbReference type="PROSITE" id="PS51873">
    <property type="entry name" value="TRIAD"/>
    <property type="match status" value="1"/>
</dbReference>